<dbReference type="Proteomes" id="UP000723714">
    <property type="component" value="Unassembled WGS sequence"/>
</dbReference>
<dbReference type="RefSeq" id="WP_216238240.1">
    <property type="nucleotide sequence ID" value="NZ_JABACJ020000001.1"/>
</dbReference>
<dbReference type="Pfam" id="PF13407">
    <property type="entry name" value="Peripla_BP_4"/>
    <property type="match status" value="1"/>
</dbReference>
<evidence type="ECO:0000256" key="1">
    <source>
        <dbReference type="ARBA" id="ARBA00004196"/>
    </source>
</evidence>
<evidence type="ECO:0000313" key="5">
    <source>
        <dbReference type="EMBL" id="MBU3874232.1"/>
    </source>
</evidence>
<name>A0ABS6CY37_9FIRM</name>
<proteinExistence type="inferred from homology"/>
<dbReference type="PROSITE" id="PS51257">
    <property type="entry name" value="PROKAR_LIPOPROTEIN"/>
    <property type="match status" value="1"/>
</dbReference>
<organism evidence="5 6">
    <name type="scientific">Faecalicatena faecalis</name>
    <dbReference type="NCBI Taxonomy" id="2726362"/>
    <lineage>
        <taxon>Bacteria</taxon>
        <taxon>Bacillati</taxon>
        <taxon>Bacillota</taxon>
        <taxon>Clostridia</taxon>
        <taxon>Lachnospirales</taxon>
        <taxon>Lachnospiraceae</taxon>
        <taxon>Faecalicatena</taxon>
    </lineage>
</organism>
<evidence type="ECO:0000256" key="2">
    <source>
        <dbReference type="ARBA" id="ARBA00007639"/>
    </source>
</evidence>
<dbReference type="EMBL" id="JABACJ020000001">
    <property type="protein sequence ID" value="MBU3874232.1"/>
    <property type="molecule type" value="Genomic_DNA"/>
</dbReference>
<comment type="subcellular location">
    <subcellularLocation>
        <location evidence="1">Cell envelope</location>
    </subcellularLocation>
</comment>
<dbReference type="PANTHER" id="PTHR46847:SF1">
    <property type="entry name" value="D-ALLOSE-BINDING PERIPLASMIC PROTEIN-RELATED"/>
    <property type="match status" value="1"/>
</dbReference>
<accession>A0ABS6CY37</accession>
<feature type="domain" description="Periplasmic binding protein" evidence="4">
    <location>
        <begin position="53"/>
        <end position="312"/>
    </location>
</feature>
<dbReference type="InterPro" id="IPR025997">
    <property type="entry name" value="SBP_2_dom"/>
</dbReference>
<dbReference type="PANTHER" id="PTHR46847">
    <property type="entry name" value="D-ALLOSE-BINDING PERIPLASMIC PROTEIN-RELATED"/>
    <property type="match status" value="1"/>
</dbReference>
<protein>
    <submittedName>
        <fullName evidence="5">Substrate-binding domain-containing protein</fullName>
    </submittedName>
</protein>
<keyword evidence="6" id="KW-1185">Reference proteome</keyword>
<keyword evidence="3" id="KW-0732">Signal</keyword>
<evidence type="ECO:0000313" key="6">
    <source>
        <dbReference type="Proteomes" id="UP000723714"/>
    </source>
</evidence>
<gene>
    <name evidence="5" type="ORF">HGO97_000165</name>
</gene>
<reference evidence="5 6" key="1">
    <citation type="submission" date="2021-06" db="EMBL/GenBank/DDBJ databases">
        <title>Faecalicatena sp. nov. isolated from porcine feces.</title>
        <authorList>
            <person name="Oh B.S."/>
            <person name="Lee J.H."/>
        </authorList>
    </citation>
    <scope>NUCLEOTIDE SEQUENCE [LARGE SCALE GENOMIC DNA]</scope>
    <source>
        <strain evidence="5 6">AGMB00832</strain>
    </source>
</reference>
<sequence>MKRKAVRSIIAIGLVAVLFLCGCGQSEKEKKEGTTEKKTEKTEKAVKAEDIKIGYIVKCLSNTFWQTYQEGAEAAAEELGVQVDIRDVKSEDDYVGQLDVARGMVNQDYDAIVAASITNTNLIPAIADANKKGIPWVVVSELQDEDVLKEYDAKVTCNCRLSFHDEGVIAGKYVAEQLGGEGEVAIIEGLTGTTATNERIAGFKEALEGTNIKIVASQPADWLREEAKDVTLGILQANPEIKAIYALNDTMALGCVAALNQAEKLQDVLVIGDDGTNEAYESIQNKEMAATIDGVAWQIAYFSVHAAVKAVVEEKETLEDYDLTPGLITIDNVSEAMEEAPKPVQEMFDINKNIYLPIEGIKE</sequence>
<comment type="similarity">
    <text evidence="2">Belongs to the bacterial solute-binding protein 2 family.</text>
</comment>
<evidence type="ECO:0000259" key="4">
    <source>
        <dbReference type="Pfam" id="PF13407"/>
    </source>
</evidence>
<comment type="caution">
    <text evidence="5">The sequence shown here is derived from an EMBL/GenBank/DDBJ whole genome shotgun (WGS) entry which is preliminary data.</text>
</comment>
<evidence type="ECO:0000256" key="3">
    <source>
        <dbReference type="ARBA" id="ARBA00022729"/>
    </source>
</evidence>